<gene>
    <name evidence="1" type="ORF">SMTD_LOCUS9917</name>
</gene>
<dbReference type="EMBL" id="UZAL01030100">
    <property type="protein sequence ID" value="VDP52096.1"/>
    <property type="molecule type" value="Genomic_DNA"/>
</dbReference>
<evidence type="ECO:0000313" key="2">
    <source>
        <dbReference type="Proteomes" id="UP000269396"/>
    </source>
</evidence>
<dbReference type="AlphaFoldDB" id="A0A3P8I9G6"/>
<evidence type="ECO:0000313" key="1">
    <source>
        <dbReference type="EMBL" id="VDP52096.1"/>
    </source>
</evidence>
<reference evidence="1 2" key="1">
    <citation type="submission" date="2018-11" db="EMBL/GenBank/DDBJ databases">
        <authorList>
            <consortium name="Pathogen Informatics"/>
        </authorList>
    </citation>
    <scope>NUCLEOTIDE SEQUENCE [LARGE SCALE GENOMIC DNA]</scope>
    <source>
        <strain>Denwood</strain>
        <strain evidence="2">Zambia</strain>
    </source>
</reference>
<protein>
    <submittedName>
        <fullName evidence="1">Uncharacterized protein</fullName>
    </submittedName>
</protein>
<accession>A0A3P8I9G6</accession>
<sequence>MTSRIMSDSRVSGSITLTYGMKKNQDLNVNM</sequence>
<name>A0A3P8I9G6_9TREM</name>
<proteinExistence type="predicted"/>
<organism evidence="1 2">
    <name type="scientific">Schistosoma mattheei</name>
    <dbReference type="NCBI Taxonomy" id="31246"/>
    <lineage>
        <taxon>Eukaryota</taxon>
        <taxon>Metazoa</taxon>
        <taxon>Spiralia</taxon>
        <taxon>Lophotrochozoa</taxon>
        <taxon>Platyhelminthes</taxon>
        <taxon>Trematoda</taxon>
        <taxon>Digenea</taxon>
        <taxon>Strigeidida</taxon>
        <taxon>Schistosomatoidea</taxon>
        <taxon>Schistosomatidae</taxon>
        <taxon>Schistosoma</taxon>
    </lineage>
</organism>
<keyword evidence="2" id="KW-1185">Reference proteome</keyword>
<dbReference type="Proteomes" id="UP000269396">
    <property type="component" value="Unassembled WGS sequence"/>
</dbReference>